<gene>
    <name evidence="13" type="ORF">GCM10011340_08990</name>
</gene>
<dbReference type="PIRSF" id="PIRSF006268">
    <property type="entry name" value="ApbE"/>
    <property type="match status" value="1"/>
</dbReference>
<evidence type="ECO:0000256" key="3">
    <source>
        <dbReference type="ARBA" id="ARBA00016337"/>
    </source>
</evidence>
<keyword evidence="7 11" id="KW-0274">FAD</keyword>
<evidence type="ECO:0000256" key="4">
    <source>
        <dbReference type="ARBA" id="ARBA00022630"/>
    </source>
</evidence>
<evidence type="ECO:0000256" key="10">
    <source>
        <dbReference type="ARBA" id="ARBA00048540"/>
    </source>
</evidence>
<evidence type="ECO:0000256" key="1">
    <source>
        <dbReference type="ARBA" id="ARBA00001946"/>
    </source>
</evidence>
<evidence type="ECO:0000256" key="8">
    <source>
        <dbReference type="ARBA" id="ARBA00022842"/>
    </source>
</evidence>
<dbReference type="InterPro" id="IPR024932">
    <property type="entry name" value="ApbE"/>
</dbReference>
<comment type="similarity">
    <text evidence="11">Belongs to the ApbE family.</text>
</comment>
<dbReference type="EC" id="2.7.1.180" evidence="2 11"/>
<keyword evidence="12" id="KW-1133">Transmembrane helix</keyword>
<feature type="transmembrane region" description="Helical" evidence="12">
    <location>
        <begin position="28"/>
        <end position="46"/>
    </location>
</feature>
<dbReference type="Proteomes" id="UP000658258">
    <property type="component" value="Unassembled WGS sequence"/>
</dbReference>
<evidence type="ECO:0000256" key="6">
    <source>
        <dbReference type="ARBA" id="ARBA00022723"/>
    </source>
</evidence>
<evidence type="ECO:0000256" key="9">
    <source>
        <dbReference type="ARBA" id="ARBA00031306"/>
    </source>
</evidence>
<comment type="cofactor">
    <cofactor evidence="1">
        <name>Mg(2+)</name>
        <dbReference type="ChEBI" id="CHEBI:18420"/>
    </cofactor>
</comment>
<accession>A0ABQ3I5H9</accession>
<keyword evidence="6 11" id="KW-0479">Metal-binding</keyword>
<proteinExistence type="inferred from homology"/>
<evidence type="ECO:0000313" key="14">
    <source>
        <dbReference type="Proteomes" id="UP000658258"/>
    </source>
</evidence>
<keyword evidence="12" id="KW-0812">Transmembrane</keyword>
<reference evidence="14" key="1">
    <citation type="journal article" date="2019" name="Int. J. Syst. Evol. Microbiol.">
        <title>The Global Catalogue of Microorganisms (GCM) 10K type strain sequencing project: providing services to taxonomists for standard genome sequencing and annotation.</title>
        <authorList>
            <consortium name="The Broad Institute Genomics Platform"/>
            <consortium name="The Broad Institute Genome Sequencing Center for Infectious Disease"/>
            <person name="Wu L."/>
            <person name="Ma J."/>
        </authorList>
    </citation>
    <scope>NUCLEOTIDE SEQUENCE [LARGE SCALE GENOMIC DNA]</scope>
    <source>
        <strain evidence="14">CGMCC 1.15111</strain>
    </source>
</reference>
<dbReference type="Gene3D" id="3.10.520.10">
    <property type="entry name" value="ApbE-like domains"/>
    <property type="match status" value="1"/>
</dbReference>
<organism evidence="13 14">
    <name type="scientific">Roseivirga thermotolerans</name>
    <dbReference type="NCBI Taxonomy" id="1758176"/>
    <lineage>
        <taxon>Bacteria</taxon>
        <taxon>Pseudomonadati</taxon>
        <taxon>Bacteroidota</taxon>
        <taxon>Cytophagia</taxon>
        <taxon>Cytophagales</taxon>
        <taxon>Roseivirgaceae</taxon>
        <taxon>Roseivirga</taxon>
    </lineage>
</organism>
<dbReference type="EMBL" id="BNAG01000001">
    <property type="protein sequence ID" value="GHE56287.1"/>
    <property type="molecule type" value="Genomic_DNA"/>
</dbReference>
<dbReference type="PANTHER" id="PTHR30040:SF2">
    <property type="entry name" value="FAD:PROTEIN FMN TRANSFERASE"/>
    <property type="match status" value="1"/>
</dbReference>
<keyword evidence="14" id="KW-1185">Reference proteome</keyword>
<protein>
    <recommendedName>
        <fullName evidence="3 11">FAD:protein FMN transferase</fullName>
        <ecNumber evidence="2 11">2.7.1.180</ecNumber>
    </recommendedName>
    <alternativeName>
        <fullName evidence="9 11">Flavin transferase</fullName>
    </alternativeName>
</protein>
<sequence>MNELTNLIGLAGYSIIFAKNKAMDRNKLSRIYLIVLMIAIFVVYTYRKNQPHEMVVRGTTMGGTIGYTVKYLDKKQRNLKPQIDSLLADFNQALSTYVPDSEISLFNQTGKHSFKQPYFYEVLEASRVVYEKTNGAFDPTVGPLINAWGFGEGGFMGPDSAQVDSLLQFVGFEKLSFDSSEVRTSQTGLKLNFSAIAKGQAIDVVVNWLLSQGLENCMVEIGGEVHARGQNLDGDAWVIGIEVPDEQRIGGIFDAVRLENAGLATSGNYRNFRVLEDGRKVAHTINPKTGFPQMQTLLSATVVAPNCMLADGYATACMVLGKDKSIELIEADPNLECYLIFADENGHIDTYISGGLRGKTVKTEKSE</sequence>
<evidence type="ECO:0000313" key="13">
    <source>
        <dbReference type="EMBL" id="GHE56287.1"/>
    </source>
</evidence>
<dbReference type="SUPFAM" id="SSF143631">
    <property type="entry name" value="ApbE-like"/>
    <property type="match status" value="1"/>
</dbReference>
<evidence type="ECO:0000256" key="12">
    <source>
        <dbReference type="SAM" id="Phobius"/>
    </source>
</evidence>
<dbReference type="Pfam" id="PF02424">
    <property type="entry name" value="ApbE"/>
    <property type="match status" value="1"/>
</dbReference>
<keyword evidence="8 11" id="KW-0460">Magnesium</keyword>
<keyword evidence="4 11" id="KW-0285">Flavoprotein</keyword>
<keyword evidence="5 11" id="KW-0808">Transferase</keyword>
<comment type="catalytic activity">
    <reaction evidence="10 11">
        <text>L-threonyl-[protein] + FAD = FMN-L-threonyl-[protein] + AMP + H(+)</text>
        <dbReference type="Rhea" id="RHEA:36847"/>
        <dbReference type="Rhea" id="RHEA-COMP:11060"/>
        <dbReference type="Rhea" id="RHEA-COMP:11061"/>
        <dbReference type="ChEBI" id="CHEBI:15378"/>
        <dbReference type="ChEBI" id="CHEBI:30013"/>
        <dbReference type="ChEBI" id="CHEBI:57692"/>
        <dbReference type="ChEBI" id="CHEBI:74257"/>
        <dbReference type="ChEBI" id="CHEBI:456215"/>
        <dbReference type="EC" id="2.7.1.180"/>
    </reaction>
</comment>
<evidence type="ECO:0000256" key="11">
    <source>
        <dbReference type="PIRNR" id="PIRNR006268"/>
    </source>
</evidence>
<dbReference type="InterPro" id="IPR003374">
    <property type="entry name" value="ApbE-like_sf"/>
</dbReference>
<comment type="caution">
    <text evidence="13">The sequence shown here is derived from an EMBL/GenBank/DDBJ whole genome shotgun (WGS) entry which is preliminary data.</text>
</comment>
<keyword evidence="12" id="KW-0472">Membrane</keyword>
<evidence type="ECO:0000256" key="5">
    <source>
        <dbReference type="ARBA" id="ARBA00022679"/>
    </source>
</evidence>
<name>A0ABQ3I5H9_9BACT</name>
<evidence type="ECO:0000256" key="2">
    <source>
        <dbReference type="ARBA" id="ARBA00011955"/>
    </source>
</evidence>
<dbReference type="GO" id="GO:0016740">
    <property type="term" value="F:transferase activity"/>
    <property type="evidence" value="ECO:0007669"/>
    <property type="project" value="UniProtKB-KW"/>
</dbReference>
<dbReference type="PANTHER" id="PTHR30040">
    <property type="entry name" value="THIAMINE BIOSYNTHESIS LIPOPROTEIN APBE"/>
    <property type="match status" value="1"/>
</dbReference>
<evidence type="ECO:0000256" key="7">
    <source>
        <dbReference type="ARBA" id="ARBA00022827"/>
    </source>
</evidence>